<accession>A0A132BT27</accession>
<dbReference type="AlphaFoldDB" id="A0A132BT27"/>
<feature type="signal peptide" evidence="3">
    <location>
        <begin position="1"/>
        <end position="22"/>
    </location>
</feature>
<evidence type="ECO:0000313" key="4">
    <source>
        <dbReference type="EMBL" id="KUP91548.1"/>
    </source>
</evidence>
<dbReference type="PANTHER" id="PTHR30035">
    <property type="entry name" value="LIPOPROTEIN VACJ-RELATED"/>
    <property type="match status" value="1"/>
</dbReference>
<keyword evidence="2 3" id="KW-0732">Signal</keyword>
<comment type="similarity">
    <text evidence="1">Belongs to the MlaA family.</text>
</comment>
<name>A0A132BT27_9RHOB</name>
<feature type="chain" id="PRO_5007288539" evidence="3">
    <location>
        <begin position="23"/>
        <end position="253"/>
    </location>
</feature>
<dbReference type="PRINTS" id="PR01805">
    <property type="entry name" value="VACJLIPOPROT"/>
</dbReference>
<dbReference type="InterPro" id="IPR007428">
    <property type="entry name" value="MlaA"/>
</dbReference>
<comment type="caution">
    <text evidence="4">The sequence shown here is derived from an EMBL/GenBank/DDBJ whole genome shotgun (WGS) entry which is preliminary data.</text>
</comment>
<proteinExistence type="inferred from homology"/>
<dbReference type="PATRIC" id="fig|1768241.3.peg.3873"/>
<dbReference type="Proteomes" id="UP000068382">
    <property type="component" value="Unassembled WGS sequence"/>
</dbReference>
<evidence type="ECO:0000313" key="5">
    <source>
        <dbReference type="Proteomes" id="UP000068382"/>
    </source>
</evidence>
<sequence>MIALLKKPLVALVLGTALLTSACATQDPAAQATGEIFDPYEGTNRSVHQFNKGLDRYAFRPASKGYVAVVPPDMVTAFGNFAENLSKPSDAVNYLLQGNIKGAGQALGRFAVNTVFGIGGLGDPASDFKMAEARTDFGETLHVWGAGEGAYVELPGFGPSTTRDAVGIFVDFFTNPLSQLESNPIEDIELPAKVVDQLGNRGTYSETIDSILYDSADSYAQGRQIYLQNRRFELGQQDASAEIDPFELDTGGF</sequence>
<dbReference type="PROSITE" id="PS51257">
    <property type="entry name" value="PROKAR_LIPOPROTEIN"/>
    <property type="match status" value="1"/>
</dbReference>
<keyword evidence="5" id="KW-1185">Reference proteome</keyword>
<dbReference type="Pfam" id="PF04333">
    <property type="entry name" value="MlaA"/>
    <property type="match status" value="1"/>
</dbReference>
<dbReference type="GO" id="GO:0120010">
    <property type="term" value="P:intermembrane phospholipid transfer"/>
    <property type="evidence" value="ECO:0007669"/>
    <property type="project" value="TreeGrafter"/>
</dbReference>
<evidence type="ECO:0000256" key="3">
    <source>
        <dbReference type="SAM" id="SignalP"/>
    </source>
</evidence>
<dbReference type="OrthoDB" id="9785326at2"/>
<gene>
    <name evidence="4" type="primary">mlaA</name>
    <name evidence="4" type="ORF">TRIHO_37120</name>
</gene>
<protein>
    <submittedName>
        <fullName evidence="4">Putative phospholipid-binding lipoprotein MlaA</fullName>
    </submittedName>
</protein>
<dbReference type="EMBL" id="LPUY01000095">
    <property type="protein sequence ID" value="KUP91548.1"/>
    <property type="molecule type" value="Genomic_DNA"/>
</dbReference>
<dbReference type="GO" id="GO:0016020">
    <property type="term" value="C:membrane"/>
    <property type="evidence" value="ECO:0007669"/>
    <property type="project" value="InterPro"/>
</dbReference>
<evidence type="ECO:0000256" key="1">
    <source>
        <dbReference type="ARBA" id="ARBA00010634"/>
    </source>
</evidence>
<evidence type="ECO:0000256" key="2">
    <source>
        <dbReference type="ARBA" id="ARBA00022729"/>
    </source>
</evidence>
<reference evidence="4 5" key="1">
    <citation type="submission" date="2015-12" db="EMBL/GenBank/DDBJ databases">
        <title>Genome sequence of the marine Rhodobacteraceae strain O3.65, Candidatus Tritonibacter horizontis.</title>
        <authorList>
            <person name="Poehlein A."/>
            <person name="Giebel H.A."/>
            <person name="Voget S."/>
            <person name="Brinkhoff T."/>
        </authorList>
    </citation>
    <scope>NUCLEOTIDE SEQUENCE [LARGE SCALE GENOMIC DNA]</scope>
    <source>
        <strain evidence="4 5">O3.65</strain>
    </source>
</reference>
<keyword evidence="4" id="KW-0449">Lipoprotein</keyword>
<dbReference type="PANTHER" id="PTHR30035:SF3">
    <property type="entry name" value="INTERMEMBRANE PHOSPHOLIPID TRANSPORT SYSTEM LIPOPROTEIN MLAA"/>
    <property type="match status" value="1"/>
</dbReference>
<dbReference type="RefSeq" id="WP_068247194.1">
    <property type="nucleotide sequence ID" value="NZ_LPUY01000095.1"/>
</dbReference>
<organism evidence="4 5">
    <name type="scientific">Tritonibacter horizontis</name>
    <dbReference type="NCBI Taxonomy" id="1768241"/>
    <lineage>
        <taxon>Bacteria</taxon>
        <taxon>Pseudomonadati</taxon>
        <taxon>Pseudomonadota</taxon>
        <taxon>Alphaproteobacteria</taxon>
        <taxon>Rhodobacterales</taxon>
        <taxon>Paracoccaceae</taxon>
        <taxon>Tritonibacter</taxon>
    </lineage>
</organism>